<dbReference type="Proteomes" id="UP000799767">
    <property type="component" value="Unassembled WGS sequence"/>
</dbReference>
<dbReference type="GeneID" id="54473627"/>
<name>A0A6A6Q2P8_9PEZI</name>
<sequence>MRDVVDDEPPGTGLSTVIAQFGERRTGDWRRRTAHRGDRSRVFQPMRNGRSSFGL</sequence>
<evidence type="ECO:0000313" key="2">
    <source>
        <dbReference type="Proteomes" id="UP000799767"/>
    </source>
</evidence>
<evidence type="ECO:0000313" key="1">
    <source>
        <dbReference type="EMBL" id="KAF2486269.1"/>
    </source>
</evidence>
<dbReference type="RefSeq" id="XP_033592838.1">
    <property type="nucleotide sequence ID" value="XM_033732625.1"/>
</dbReference>
<organism evidence="1 2">
    <name type="scientific">Neohortaea acidophila</name>
    <dbReference type="NCBI Taxonomy" id="245834"/>
    <lineage>
        <taxon>Eukaryota</taxon>
        <taxon>Fungi</taxon>
        <taxon>Dikarya</taxon>
        <taxon>Ascomycota</taxon>
        <taxon>Pezizomycotina</taxon>
        <taxon>Dothideomycetes</taxon>
        <taxon>Dothideomycetidae</taxon>
        <taxon>Mycosphaerellales</taxon>
        <taxon>Teratosphaeriaceae</taxon>
        <taxon>Neohortaea</taxon>
    </lineage>
</organism>
<feature type="non-terminal residue" evidence="1">
    <location>
        <position position="55"/>
    </location>
</feature>
<proteinExistence type="predicted"/>
<gene>
    <name evidence="1" type="ORF">BDY17DRAFT_291164</name>
</gene>
<reference evidence="1" key="1">
    <citation type="journal article" date="2020" name="Stud. Mycol.">
        <title>101 Dothideomycetes genomes: a test case for predicting lifestyles and emergence of pathogens.</title>
        <authorList>
            <person name="Haridas S."/>
            <person name="Albert R."/>
            <person name="Binder M."/>
            <person name="Bloem J."/>
            <person name="Labutti K."/>
            <person name="Salamov A."/>
            <person name="Andreopoulos B."/>
            <person name="Baker S."/>
            <person name="Barry K."/>
            <person name="Bills G."/>
            <person name="Bluhm B."/>
            <person name="Cannon C."/>
            <person name="Castanera R."/>
            <person name="Culley D."/>
            <person name="Daum C."/>
            <person name="Ezra D."/>
            <person name="Gonzalez J."/>
            <person name="Henrissat B."/>
            <person name="Kuo A."/>
            <person name="Liang C."/>
            <person name="Lipzen A."/>
            <person name="Lutzoni F."/>
            <person name="Magnuson J."/>
            <person name="Mondo S."/>
            <person name="Nolan M."/>
            <person name="Ohm R."/>
            <person name="Pangilinan J."/>
            <person name="Park H.-J."/>
            <person name="Ramirez L."/>
            <person name="Alfaro M."/>
            <person name="Sun H."/>
            <person name="Tritt A."/>
            <person name="Yoshinaga Y."/>
            <person name="Zwiers L.-H."/>
            <person name="Turgeon B."/>
            <person name="Goodwin S."/>
            <person name="Spatafora J."/>
            <person name="Crous P."/>
            <person name="Grigoriev I."/>
        </authorList>
    </citation>
    <scope>NUCLEOTIDE SEQUENCE</scope>
    <source>
        <strain evidence="1">CBS 113389</strain>
    </source>
</reference>
<protein>
    <submittedName>
        <fullName evidence="1">Uncharacterized protein</fullName>
    </submittedName>
</protein>
<accession>A0A6A6Q2P8</accession>
<dbReference type="AlphaFoldDB" id="A0A6A6Q2P8"/>
<dbReference type="EMBL" id="MU001632">
    <property type="protein sequence ID" value="KAF2486269.1"/>
    <property type="molecule type" value="Genomic_DNA"/>
</dbReference>
<keyword evidence="2" id="KW-1185">Reference proteome</keyword>